<proteinExistence type="predicted"/>
<gene>
    <name evidence="1" type="ORF">IV500_17450</name>
</gene>
<dbReference type="SUPFAM" id="SSF158560">
    <property type="entry name" value="BH3980-like"/>
    <property type="match status" value="1"/>
</dbReference>
<accession>A0A931CWE9</accession>
<protein>
    <submittedName>
        <fullName evidence="1">DUF1048 domain-containing protein</fullName>
    </submittedName>
</protein>
<dbReference type="Pfam" id="PF06304">
    <property type="entry name" value="DUF1048"/>
    <property type="match status" value="1"/>
</dbReference>
<dbReference type="InterPro" id="IPR008316">
    <property type="entry name" value="UCP029876"/>
</dbReference>
<name>A0A931CWE9_9MICC</name>
<dbReference type="RefSeq" id="WP_196398089.1">
    <property type="nucleotide sequence ID" value="NZ_JADNYM010000025.1"/>
</dbReference>
<sequence length="122" mass="13643">MTMWIDKLVGDLADKKSYLEYKARVKKLPPGYRETAKALERYLMYMGPSDDGKALIAMVGDLADLLEQSAADATPIRLLVGDDPAEFAETFLDNYAGGSWIRKERTRLADSIDRAIVEQAKL</sequence>
<dbReference type="AlphaFoldDB" id="A0A931CWE9"/>
<dbReference type="Gene3D" id="1.10.1900.10">
    <property type="entry name" value="c-terminal domain of poly(a) binding protein"/>
    <property type="match status" value="1"/>
</dbReference>
<evidence type="ECO:0000313" key="1">
    <source>
        <dbReference type="EMBL" id="MBG0741158.1"/>
    </source>
</evidence>
<reference evidence="1 2" key="1">
    <citation type="submission" date="2020-11" db="EMBL/GenBank/DDBJ databases">
        <title>Arthrobacter antarcticus sp. nov., isolated from Antarctic Soil.</title>
        <authorList>
            <person name="Li J."/>
        </authorList>
    </citation>
    <scope>NUCLEOTIDE SEQUENCE [LARGE SCALE GENOMIC DNA]</scope>
    <source>
        <strain evidence="1 2">Z1-20</strain>
    </source>
</reference>
<dbReference type="Proteomes" id="UP000655366">
    <property type="component" value="Unassembled WGS sequence"/>
</dbReference>
<keyword evidence="2" id="KW-1185">Reference proteome</keyword>
<dbReference type="EMBL" id="JADNYM010000025">
    <property type="protein sequence ID" value="MBG0741158.1"/>
    <property type="molecule type" value="Genomic_DNA"/>
</dbReference>
<comment type="caution">
    <text evidence="1">The sequence shown here is derived from an EMBL/GenBank/DDBJ whole genome shotgun (WGS) entry which is preliminary data.</text>
</comment>
<organism evidence="1 2">
    <name type="scientific">Arthrobacter terrae</name>
    <dbReference type="NCBI Taxonomy" id="2935737"/>
    <lineage>
        <taxon>Bacteria</taxon>
        <taxon>Bacillati</taxon>
        <taxon>Actinomycetota</taxon>
        <taxon>Actinomycetes</taxon>
        <taxon>Micrococcales</taxon>
        <taxon>Micrococcaceae</taxon>
        <taxon>Arthrobacter</taxon>
    </lineage>
</organism>
<evidence type="ECO:0000313" key="2">
    <source>
        <dbReference type="Proteomes" id="UP000655366"/>
    </source>
</evidence>